<evidence type="ECO:0000313" key="3">
    <source>
        <dbReference type="Proteomes" id="UP001152562"/>
    </source>
</evidence>
<dbReference type="PANTHER" id="PTHR47822:SF3">
    <property type="entry name" value="ANAPHASE-PROMOTING COMPLEX SUBUNIT 4-LIKE WD40 DOMAIN-CONTAINING PROTEIN"/>
    <property type="match status" value="1"/>
</dbReference>
<keyword evidence="3" id="KW-1185">Reference proteome</keyword>
<dbReference type="SUPFAM" id="SSF50978">
    <property type="entry name" value="WD40 repeat-like"/>
    <property type="match status" value="1"/>
</dbReference>
<dbReference type="InterPro" id="IPR001680">
    <property type="entry name" value="WD40_rpt"/>
</dbReference>
<dbReference type="InterPro" id="IPR036322">
    <property type="entry name" value="WD40_repeat_dom_sf"/>
</dbReference>
<dbReference type="PANTHER" id="PTHR47822">
    <property type="entry name" value="CARBOHYDRATE BINDING DOMAIN CONTAINING PROTEIN"/>
    <property type="match status" value="1"/>
</dbReference>
<dbReference type="SMART" id="SM00320">
    <property type="entry name" value="WD40"/>
    <property type="match status" value="4"/>
</dbReference>
<dbReference type="Proteomes" id="UP001152562">
    <property type="component" value="Unassembled WGS sequence"/>
</dbReference>
<dbReference type="InterPro" id="IPR015943">
    <property type="entry name" value="WD40/YVTN_repeat-like_dom_sf"/>
</dbReference>
<dbReference type="AlphaFoldDB" id="A0A9P0XER0"/>
<dbReference type="PROSITE" id="PS50082">
    <property type="entry name" value="WD_REPEATS_2"/>
    <property type="match status" value="1"/>
</dbReference>
<keyword evidence="1" id="KW-0853">WD repeat</keyword>
<sequence>MEIFFLLDIRRDWFRRNITRQNVSWVKENHGKFIRSTPNEILYNRWFGSEMGPITSLTFSRNGYYIIVGHASGAIQMRHGSTGVVLCTLRNIQFPPKPIYALEYSRFEERVCYAACTDGAVYRIDIPNLVASTEDPPQYCIRADPALEYLNTQYYGAPGISSAAAPFITHRSAALSLGLSADEAKFIVGYADSSIKVYDIETQEVETTYKVHKLRLQFIPKKLQRMHAGQVCALRCHDERPRVFASAAWDNTLRYMSVVLAFKSSSDQI</sequence>
<proteinExistence type="predicted"/>
<dbReference type="Gene3D" id="2.130.10.10">
    <property type="entry name" value="YVTN repeat-like/Quinoprotein amine dehydrogenase"/>
    <property type="match status" value="1"/>
</dbReference>
<name>A0A9P0XER0_PIEBR</name>
<evidence type="ECO:0000256" key="1">
    <source>
        <dbReference type="PROSITE-ProRule" id="PRU00221"/>
    </source>
</evidence>
<accession>A0A9P0XER0</accession>
<reference evidence="2" key="1">
    <citation type="submission" date="2022-05" db="EMBL/GenBank/DDBJ databases">
        <authorList>
            <person name="Okamura Y."/>
        </authorList>
    </citation>
    <scope>NUCLEOTIDE SEQUENCE</scope>
</reference>
<organism evidence="2 3">
    <name type="scientific">Pieris brassicae</name>
    <name type="common">White butterfly</name>
    <name type="synonym">Large white butterfly</name>
    <dbReference type="NCBI Taxonomy" id="7116"/>
    <lineage>
        <taxon>Eukaryota</taxon>
        <taxon>Metazoa</taxon>
        <taxon>Ecdysozoa</taxon>
        <taxon>Arthropoda</taxon>
        <taxon>Hexapoda</taxon>
        <taxon>Insecta</taxon>
        <taxon>Pterygota</taxon>
        <taxon>Neoptera</taxon>
        <taxon>Endopterygota</taxon>
        <taxon>Lepidoptera</taxon>
        <taxon>Glossata</taxon>
        <taxon>Ditrysia</taxon>
        <taxon>Papilionoidea</taxon>
        <taxon>Pieridae</taxon>
        <taxon>Pierinae</taxon>
        <taxon>Pieris</taxon>
    </lineage>
</organism>
<evidence type="ECO:0000313" key="2">
    <source>
        <dbReference type="EMBL" id="CAH4032206.1"/>
    </source>
</evidence>
<protein>
    <submittedName>
        <fullName evidence="2">Uncharacterized protein</fullName>
    </submittedName>
</protein>
<feature type="repeat" description="WD" evidence="1">
    <location>
        <begin position="167"/>
        <end position="208"/>
    </location>
</feature>
<gene>
    <name evidence="2" type="ORF">PIBRA_LOCUS8624</name>
</gene>
<dbReference type="EMBL" id="CALOZG010000027">
    <property type="protein sequence ID" value="CAH4032206.1"/>
    <property type="molecule type" value="Genomic_DNA"/>
</dbReference>
<comment type="caution">
    <text evidence="2">The sequence shown here is derived from an EMBL/GenBank/DDBJ whole genome shotgun (WGS) entry which is preliminary data.</text>
</comment>